<feature type="compositionally biased region" description="Pro residues" evidence="1">
    <location>
        <begin position="69"/>
        <end position="78"/>
    </location>
</feature>
<dbReference type="AlphaFoldDB" id="A0A5K0XXH2"/>
<name>A0A5K0XXH2_9MAGN</name>
<feature type="compositionally biased region" description="Low complexity" evidence="1">
    <location>
        <begin position="43"/>
        <end position="61"/>
    </location>
</feature>
<evidence type="ECO:0000313" key="2">
    <source>
        <dbReference type="EMBL" id="VVV70235.1"/>
    </source>
</evidence>
<organism evidence="2">
    <name type="scientific">Nymphaea colorata</name>
    <name type="common">pocket water lily</name>
    <dbReference type="NCBI Taxonomy" id="210225"/>
    <lineage>
        <taxon>Eukaryota</taxon>
        <taxon>Viridiplantae</taxon>
        <taxon>Streptophyta</taxon>
        <taxon>Embryophyta</taxon>
        <taxon>Tracheophyta</taxon>
        <taxon>Spermatophyta</taxon>
        <taxon>Magnoliopsida</taxon>
        <taxon>Nymphaeales</taxon>
        <taxon>Nymphaeaceae</taxon>
        <taxon>Nymphaea</taxon>
    </lineage>
</organism>
<reference evidence="2" key="1">
    <citation type="submission" date="2019-09" db="EMBL/GenBank/DDBJ databases">
        <authorList>
            <person name="Zhang L."/>
        </authorList>
    </citation>
    <scope>NUCLEOTIDE SEQUENCE</scope>
</reference>
<sequence>MASIRSSNSRLDPTCTSRSRFTATALPSSSTALYDVPRPPFPSISAEALSRSSSSKRLSPSRNTILPLSNPPPAPAGPGRPHGLDDEYTIFSPSRTLLPARRPA</sequence>
<dbReference type="EMBL" id="LR721776">
    <property type="protein sequence ID" value="VVV70235.1"/>
    <property type="molecule type" value="Genomic_DNA"/>
</dbReference>
<protein>
    <submittedName>
        <fullName evidence="2">Uncharacterized protein</fullName>
    </submittedName>
</protein>
<accession>A0A5K0XXH2</accession>
<dbReference type="Gramene" id="NC11G0244710.1">
    <property type="protein sequence ID" value="NC11G0244710.1:cds"/>
    <property type="gene ID" value="NC11G0244710"/>
</dbReference>
<feature type="region of interest" description="Disordered" evidence="1">
    <location>
        <begin position="29"/>
        <end position="104"/>
    </location>
</feature>
<proteinExistence type="predicted"/>
<evidence type="ECO:0000256" key="1">
    <source>
        <dbReference type="SAM" id="MobiDB-lite"/>
    </source>
</evidence>
<gene>
    <name evidence="2" type="ORF">NYM_LOCUS7352</name>
</gene>